<organism evidence="2 3">
    <name type="scientific">Roseomonas acroporae</name>
    <dbReference type="NCBI Taxonomy" id="2937791"/>
    <lineage>
        <taxon>Bacteria</taxon>
        <taxon>Pseudomonadati</taxon>
        <taxon>Pseudomonadota</taxon>
        <taxon>Alphaproteobacteria</taxon>
        <taxon>Acetobacterales</taxon>
        <taxon>Roseomonadaceae</taxon>
        <taxon>Roseomonas</taxon>
    </lineage>
</organism>
<dbReference type="Gene3D" id="1.20.1290.10">
    <property type="entry name" value="AhpD-like"/>
    <property type="match status" value="1"/>
</dbReference>
<keyword evidence="3" id="KW-1185">Reference proteome</keyword>
<accession>A0A9X1Y8W9</accession>
<reference evidence="2" key="1">
    <citation type="submission" date="2022-04" db="EMBL/GenBank/DDBJ databases">
        <title>Roseomonas acroporae sp. nov., isolated from coral Acropora digitifera.</title>
        <authorList>
            <person name="Sun H."/>
        </authorList>
    </citation>
    <scope>NUCLEOTIDE SEQUENCE</scope>
    <source>
        <strain evidence="2">NAR14</strain>
    </source>
</reference>
<protein>
    <submittedName>
        <fullName evidence="2">Carboxymuconolactone decarboxylase family protein</fullName>
    </submittedName>
</protein>
<dbReference type="EMBL" id="JALPRX010000073">
    <property type="protein sequence ID" value="MCK8786054.1"/>
    <property type="molecule type" value="Genomic_DNA"/>
</dbReference>
<feature type="region of interest" description="Disordered" evidence="1">
    <location>
        <begin position="1"/>
        <end position="24"/>
    </location>
</feature>
<name>A0A9X1Y8W9_9PROT</name>
<gene>
    <name evidence="2" type="ORF">M0638_16880</name>
</gene>
<dbReference type="PANTHER" id="PTHR34846:SF11">
    <property type="entry name" value="4-CARBOXYMUCONOLACTONE DECARBOXYLASE FAMILY PROTEIN (AFU_ORTHOLOGUE AFUA_6G11590)"/>
    <property type="match status" value="1"/>
</dbReference>
<dbReference type="InterPro" id="IPR029032">
    <property type="entry name" value="AhpD-like"/>
</dbReference>
<comment type="caution">
    <text evidence="2">The sequence shown here is derived from an EMBL/GenBank/DDBJ whole genome shotgun (WGS) entry which is preliminary data.</text>
</comment>
<evidence type="ECO:0000313" key="2">
    <source>
        <dbReference type="EMBL" id="MCK8786054.1"/>
    </source>
</evidence>
<evidence type="ECO:0000313" key="3">
    <source>
        <dbReference type="Proteomes" id="UP001139516"/>
    </source>
</evidence>
<dbReference type="SUPFAM" id="SSF69118">
    <property type="entry name" value="AhpD-like"/>
    <property type="match status" value="1"/>
</dbReference>
<dbReference type="RefSeq" id="WP_248668171.1">
    <property type="nucleotide sequence ID" value="NZ_JALPRX010000073.1"/>
</dbReference>
<dbReference type="PANTHER" id="PTHR34846">
    <property type="entry name" value="4-CARBOXYMUCONOLACTONE DECARBOXYLASE FAMILY PROTEIN (AFU_ORTHOLOGUE AFUA_6G11590)"/>
    <property type="match status" value="1"/>
</dbReference>
<evidence type="ECO:0000256" key="1">
    <source>
        <dbReference type="SAM" id="MobiDB-lite"/>
    </source>
</evidence>
<proteinExistence type="predicted"/>
<dbReference type="AlphaFoldDB" id="A0A9X1Y8W9"/>
<sequence length="201" mass="21946">MPRPMPRPMPRLDLPPEETMTPEQRAARDEAVAGIRGRVPAPMIAWLRNPELARRGQKLGELLRYQTTLEPHLSELAILVCGRHWTSHHEWTAHKREGLKAGIDPAVVADIAARRAPRLEDERAQAVHDVSATLLSTARLPAPLYARAVAALGERGLVELVGILGYYCLVALTLNAFELGLPGSLAPELEDPDFPSAEAGA</sequence>
<dbReference type="Proteomes" id="UP001139516">
    <property type="component" value="Unassembled WGS sequence"/>
</dbReference>